<evidence type="ECO:0000313" key="2">
    <source>
        <dbReference type="Proteomes" id="UP000054007"/>
    </source>
</evidence>
<evidence type="ECO:0000313" key="1">
    <source>
        <dbReference type="EMBL" id="KIY63978.1"/>
    </source>
</evidence>
<gene>
    <name evidence="1" type="ORF">CYLTODRAFT_118681</name>
</gene>
<organism evidence="1 2">
    <name type="scientific">Cylindrobasidium torrendii FP15055 ss-10</name>
    <dbReference type="NCBI Taxonomy" id="1314674"/>
    <lineage>
        <taxon>Eukaryota</taxon>
        <taxon>Fungi</taxon>
        <taxon>Dikarya</taxon>
        <taxon>Basidiomycota</taxon>
        <taxon>Agaricomycotina</taxon>
        <taxon>Agaricomycetes</taxon>
        <taxon>Agaricomycetidae</taxon>
        <taxon>Agaricales</taxon>
        <taxon>Marasmiineae</taxon>
        <taxon>Physalacriaceae</taxon>
        <taxon>Cylindrobasidium</taxon>
    </lineage>
</organism>
<reference evidence="1 2" key="1">
    <citation type="journal article" date="2015" name="Fungal Genet. Biol.">
        <title>Evolution of novel wood decay mechanisms in Agaricales revealed by the genome sequences of Fistulina hepatica and Cylindrobasidium torrendii.</title>
        <authorList>
            <person name="Floudas D."/>
            <person name="Held B.W."/>
            <person name="Riley R."/>
            <person name="Nagy L.G."/>
            <person name="Koehler G."/>
            <person name="Ransdell A.S."/>
            <person name="Younus H."/>
            <person name="Chow J."/>
            <person name="Chiniquy J."/>
            <person name="Lipzen A."/>
            <person name="Tritt A."/>
            <person name="Sun H."/>
            <person name="Haridas S."/>
            <person name="LaButti K."/>
            <person name="Ohm R.A."/>
            <person name="Kues U."/>
            <person name="Blanchette R.A."/>
            <person name="Grigoriev I.V."/>
            <person name="Minto R.E."/>
            <person name="Hibbett D.S."/>
        </authorList>
    </citation>
    <scope>NUCLEOTIDE SEQUENCE [LARGE SCALE GENOMIC DNA]</scope>
    <source>
        <strain evidence="1 2">FP15055 ss-10</strain>
    </source>
</reference>
<keyword evidence="2" id="KW-1185">Reference proteome</keyword>
<proteinExistence type="predicted"/>
<name>A0A0D7B026_9AGAR</name>
<dbReference type="EMBL" id="KN880660">
    <property type="protein sequence ID" value="KIY63978.1"/>
    <property type="molecule type" value="Genomic_DNA"/>
</dbReference>
<sequence length="151" mass="17214">MGLWEHPAIRKRMRHLAQQRAKMPGSAAEKAAAIELMGVPISRQRPDLPPFFFQDYYQSKILTPQKPKGKDDERMGGQKVINAALEMSLWMGRVCGITFEHLQHACDISHTLAFSASDSLRHSYEHISGQHLDSMHVDSRFNKFPPREDMG</sequence>
<accession>A0A0D7B026</accession>
<dbReference type="Proteomes" id="UP000054007">
    <property type="component" value="Unassembled WGS sequence"/>
</dbReference>
<dbReference type="AlphaFoldDB" id="A0A0D7B026"/>
<protein>
    <submittedName>
        <fullName evidence="1">Uncharacterized protein</fullName>
    </submittedName>
</protein>